<gene>
    <name evidence="1" type="ORF">CA264_05915</name>
</gene>
<dbReference type="Proteomes" id="UP000266292">
    <property type="component" value="Chromosome"/>
</dbReference>
<organism evidence="1 2">
    <name type="scientific">Pontibacter actiniarum</name>
    <dbReference type="NCBI Taxonomy" id="323450"/>
    <lineage>
        <taxon>Bacteria</taxon>
        <taxon>Pseudomonadati</taxon>
        <taxon>Bacteroidota</taxon>
        <taxon>Cytophagia</taxon>
        <taxon>Cytophagales</taxon>
        <taxon>Hymenobacteraceae</taxon>
        <taxon>Pontibacter</taxon>
    </lineage>
</organism>
<evidence type="ECO:0000313" key="2">
    <source>
        <dbReference type="Proteomes" id="UP000266292"/>
    </source>
</evidence>
<dbReference type="AlphaFoldDB" id="A0A1X9YQ63"/>
<dbReference type="OrthoDB" id="850421at2"/>
<reference evidence="2" key="1">
    <citation type="submission" date="2017-05" db="EMBL/GenBank/DDBJ databases">
        <authorList>
            <person name="Ray J."/>
            <person name="Price M."/>
            <person name="Deutschbauer A."/>
        </authorList>
    </citation>
    <scope>NUCLEOTIDE SEQUENCE [LARGE SCALE GENOMIC DNA]</scope>
    <source>
        <strain evidence="2">DSM 19842</strain>
    </source>
</reference>
<sequence>MLHFSKISTKGKDFNLIASGALAFKIHNKILKDETFHQKGAKINRNMLLGSVPARTLTADRRNVFYVILSDVDRTNIDALCEMIAQERKKGSYAVCQVIPVYFNELSFKAMKVLRQNFDEVIELNKFNLGSSKALMSAEQQHCLITDYSLSMARIMYHVCVKDFAPLAQEAKGELVYAQ</sequence>
<dbReference type="EMBL" id="CP021235">
    <property type="protein sequence ID" value="ARS35013.1"/>
    <property type="molecule type" value="Genomic_DNA"/>
</dbReference>
<dbReference type="KEGG" id="pact:CA264_05915"/>
<keyword evidence="2" id="KW-1185">Reference proteome</keyword>
<proteinExistence type="predicted"/>
<protein>
    <submittedName>
        <fullName evidence="1">Uncharacterized protein</fullName>
    </submittedName>
</protein>
<dbReference type="RefSeq" id="WP_025605443.1">
    <property type="nucleotide sequence ID" value="NZ_CP021235.1"/>
</dbReference>
<evidence type="ECO:0000313" key="1">
    <source>
        <dbReference type="EMBL" id="ARS35013.1"/>
    </source>
</evidence>
<accession>A0A1X9YQ63</accession>
<name>A0A1X9YQ63_9BACT</name>